<dbReference type="VEuPathDB" id="GiardiaDB:DHA2_150178"/>
<reference evidence="1 2" key="2">
    <citation type="journal article" date="2013" name="Genome Biol. Evol.">
        <title>Genome sequencing of Giardia lamblia genotypes A2 and B isolates (DH and GS) and comparative analysis with the genomes of genotypes A1 and E (WB and Pig).</title>
        <authorList>
            <person name="Adam R.D."/>
            <person name="Dahlstrom E.W."/>
            <person name="Martens C.A."/>
            <person name="Bruno D.P."/>
            <person name="Barbian K.D."/>
            <person name="Ricklefs S.M."/>
            <person name="Hernandez M.M."/>
            <person name="Narla N.P."/>
            <person name="Patel R.B."/>
            <person name="Porcella S.F."/>
            <person name="Nash T.E."/>
        </authorList>
    </citation>
    <scope>NUCLEOTIDE SEQUENCE [LARGE SCALE GENOMIC DNA]</scope>
    <source>
        <strain evidence="1 2">DH</strain>
    </source>
</reference>
<dbReference type="VEuPathDB" id="GiardiaDB:GL50803_0021365"/>
<evidence type="ECO:0000313" key="2">
    <source>
        <dbReference type="Proteomes" id="UP000018320"/>
    </source>
</evidence>
<dbReference type="AlphaFoldDB" id="V6TIS2"/>
<reference evidence="2" key="1">
    <citation type="submission" date="2012-02" db="EMBL/GenBank/DDBJ databases">
        <title>Genome sequencing of Giardia lamblia Genotypes A2 and B isolates (DH and GS) and comparative analysis with the genomes of Genotypes A1 and E (WB and Pig).</title>
        <authorList>
            <person name="Adam R."/>
            <person name="Dahlstrom E."/>
            <person name="Martens C."/>
            <person name="Bruno D."/>
            <person name="Barbian K."/>
            <person name="Porcella S.F."/>
            <person name="Nash T."/>
        </authorList>
    </citation>
    <scope>NUCLEOTIDE SEQUENCE</scope>
    <source>
        <strain evidence="2">DH</strain>
    </source>
</reference>
<dbReference type="VEuPathDB" id="GiardiaDB:QR46_0439"/>
<protein>
    <submittedName>
        <fullName evidence="1">Uncharacterized protein</fullName>
    </submittedName>
</protein>
<gene>
    <name evidence="1" type="ORF">DHA2_150178</name>
</gene>
<accession>V6TIS2</accession>
<dbReference type="Proteomes" id="UP000018320">
    <property type="component" value="Unassembled WGS sequence"/>
</dbReference>
<name>V6TIS2_GIAIN</name>
<sequence length="1030" mass="116123">MSNDSTFPALGMELVKLDMRSFKAISLEVIQTAYVDISLTLQLFEKHISSSAIASTPKFYWPLIRYGRTQLCGDDLLLETCPHDGVQLDKALKPFMKEPLAVREQLLYDVIHGIYYALDLLYGRVQPGELCIRSHLRLSMATVYLSSDRRVYLGNYSLPCIRSENVLTASKNEAFQLDRTMLLVMLRYAVGLLSLSPLPKDSKVKEILDLTQNSASYPFEAILATIGIHPISFTDLSHKTDTVTSSQSQVPTTKSLPPSVPIPAPKLVSGSTYVSSQAQVTRDSSHSFNGAIDTLNYLSTSQLRLMHLSRSVNTSQIEYEDPAAELERTSNGFYSSVCEESLLVAQVYDRALIPFETFLDIKNYYSGETRRVFVSVEKVCPTRLYVADIYRFIKDNSIKMLMQSRRVLTLLTHEDLYMQLYNRGTSELLHFLTEKDNMVLILQAALSGIFIERQVPVLPTIRYTLINSLPSFIGFFFNIPAVAASFLEDQQLISIFFNSLNNFVNQSLVHNLSKSDSADSDVRMCCLANLRLIFTILYQNYESQLFMIFSSNQFNWNALLLQMAMCPMFSKEIAPIMKSNRLRRELVNSMIQELHQITPTASFSYCSKLCICEHLRAFSQINSTLFYFFSEQITGLYNLVVALLSCRNDNIQISGELINIVATYLARLLYLDVHSLIQKKGRDPHRLKTIRPTVTRMSTIVKAIASTLGKTTTFSAQDTSRVYYGLLFICRIYCAVGYMFKYITEICLPNHDIDAIPNPFAWTFFDVPGSAHVVGSSYLGLGDITEWVAYLGDEGYQSTLKDIFTLIRGLLTPELSSLVRKVGSADAFININTIQCLLARIRHSIIELEVLLSSMAPPMPVLKDIGFTGRLMHYVESHREGKDYHEPIERPAELVLIISTLHVVVNFAVKATLTDVYISRCALMQYDVTKSPLSFSSLSISYIGQGDTEDITRSTQYTDSENFTPEVADVKKRSPTSLLKYCRLLMDKSGIIEPLCTALGLDFSIVQEAITAFDLIHVFNSYSPSSSIQL</sequence>
<evidence type="ECO:0000313" key="1">
    <source>
        <dbReference type="EMBL" id="ESU38883.1"/>
    </source>
</evidence>
<dbReference type="EMBL" id="AHGT01000008">
    <property type="protein sequence ID" value="ESU38883.1"/>
    <property type="molecule type" value="Genomic_DNA"/>
</dbReference>
<organism evidence="1 2">
    <name type="scientific">Giardia intestinalis</name>
    <name type="common">Giardia lamblia</name>
    <dbReference type="NCBI Taxonomy" id="5741"/>
    <lineage>
        <taxon>Eukaryota</taxon>
        <taxon>Metamonada</taxon>
        <taxon>Diplomonadida</taxon>
        <taxon>Hexamitidae</taxon>
        <taxon>Giardiinae</taxon>
        <taxon>Giardia</taxon>
    </lineage>
</organism>
<comment type="caution">
    <text evidence="1">The sequence shown here is derived from an EMBL/GenBank/DDBJ whole genome shotgun (WGS) entry which is preliminary data.</text>
</comment>
<proteinExistence type="predicted"/>
<dbReference type="VEuPathDB" id="GiardiaDB:GL50581_837"/>